<feature type="transmembrane region" description="Helical" evidence="1">
    <location>
        <begin position="264"/>
        <end position="284"/>
    </location>
</feature>
<accession>A0ABP8JCB3</accession>
<reference evidence="3" key="1">
    <citation type="journal article" date="2019" name="Int. J. Syst. Evol. Microbiol.">
        <title>The Global Catalogue of Microorganisms (GCM) 10K type strain sequencing project: providing services to taxonomists for standard genome sequencing and annotation.</title>
        <authorList>
            <consortium name="The Broad Institute Genomics Platform"/>
            <consortium name="The Broad Institute Genome Sequencing Center for Infectious Disease"/>
            <person name="Wu L."/>
            <person name="Ma J."/>
        </authorList>
    </citation>
    <scope>NUCLEOTIDE SEQUENCE [LARGE SCALE GENOMIC DNA]</scope>
    <source>
        <strain evidence="3">JCM 17688</strain>
    </source>
</reference>
<proteinExistence type="predicted"/>
<organism evidence="2 3">
    <name type="scientific">Tsukamurella soli</name>
    <dbReference type="NCBI Taxonomy" id="644556"/>
    <lineage>
        <taxon>Bacteria</taxon>
        <taxon>Bacillati</taxon>
        <taxon>Actinomycetota</taxon>
        <taxon>Actinomycetes</taxon>
        <taxon>Mycobacteriales</taxon>
        <taxon>Tsukamurellaceae</taxon>
        <taxon>Tsukamurella</taxon>
    </lineage>
</organism>
<comment type="caution">
    <text evidence="2">The sequence shown here is derived from an EMBL/GenBank/DDBJ whole genome shotgun (WGS) entry which is preliminary data.</text>
</comment>
<dbReference type="EMBL" id="BAABFR010000016">
    <property type="protein sequence ID" value="GAA4388573.1"/>
    <property type="molecule type" value="Genomic_DNA"/>
</dbReference>
<gene>
    <name evidence="2" type="ORF">GCM10023147_14290</name>
</gene>
<protein>
    <submittedName>
        <fullName evidence="2">Uncharacterized protein</fullName>
    </submittedName>
</protein>
<keyword evidence="3" id="KW-1185">Reference proteome</keyword>
<dbReference type="RefSeq" id="WP_344992971.1">
    <property type="nucleotide sequence ID" value="NZ_BAABFR010000016.1"/>
</dbReference>
<keyword evidence="1" id="KW-0812">Transmembrane</keyword>
<evidence type="ECO:0000313" key="3">
    <source>
        <dbReference type="Proteomes" id="UP001500635"/>
    </source>
</evidence>
<evidence type="ECO:0000313" key="2">
    <source>
        <dbReference type="EMBL" id="GAA4388573.1"/>
    </source>
</evidence>
<feature type="transmembrane region" description="Helical" evidence="1">
    <location>
        <begin position="236"/>
        <end position="252"/>
    </location>
</feature>
<evidence type="ECO:0000256" key="1">
    <source>
        <dbReference type="SAM" id="Phobius"/>
    </source>
</evidence>
<feature type="transmembrane region" description="Helical" evidence="1">
    <location>
        <begin position="62"/>
        <end position="81"/>
    </location>
</feature>
<name>A0ABP8JCB3_9ACTN</name>
<dbReference type="Proteomes" id="UP001500635">
    <property type="component" value="Unassembled WGS sequence"/>
</dbReference>
<keyword evidence="1" id="KW-1133">Transmembrane helix</keyword>
<sequence>MRVREMHEDENEERAGATVTAETSRYRQLYPIRRMYPFRRTIGESSVLAELREFLVSSPGKLVSSALVLAAMCLFVGWFAAAGQLGRTDVLRSNLADFEPRANASQVLYSSLSTANASANAAFIAGGINNDALLSSYLAAIATAGRAVVTSATSLPPAEQQAHDDLNTIATTLPVYTGLVETARANNRQDNAVGAAYLASASTLMQNTMLPAAEQFYHQEDAGLRASHEKFADPPYALYGALIVTLGSLLLAHRQLARRTRRTLNLGLLVAGAAMTVALLWVAIASLTSVSFSALAQSKGADAVDSLTNARTLTQKARSMETMALVQRGGDTSAASGSFSGALDDALASLSKVGRSDQSVATEVDAARSAATLWASAHRQILQHENSGDYVGATRLAVGTDPGSAALAYQSLDTHLTTAIDRARTLYRDNVNTARASIAYSGPGAFVLSCVAVAGIGVGYYPRIREYR</sequence>
<keyword evidence="1" id="KW-0472">Membrane</keyword>
<feature type="transmembrane region" description="Helical" evidence="1">
    <location>
        <begin position="438"/>
        <end position="461"/>
    </location>
</feature>